<comment type="subcellular location">
    <subcellularLocation>
        <location evidence="1">Membrane</location>
        <topology evidence="1">Single-pass membrane protein</topology>
    </subcellularLocation>
</comment>
<dbReference type="Gene3D" id="3.30.700.10">
    <property type="entry name" value="Glycoprotein, Type 4 Pilin"/>
    <property type="match status" value="1"/>
</dbReference>
<accession>A0A1F5YP69</accession>
<keyword evidence="3 6" id="KW-0812">Transmembrane</keyword>
<sequence length="149" mass="15967">MKVKNSIFKTRIRSASGFTLLELLIVISIIGILVAIGVAAYSSAQLKARNSRRMQDIKALTSAAEQYFAANNSNYPTQVQLTVPDFLPGGWPKDPKTSVNYPYVLTGTSTYCTCALLEGSNIGNSNAAADATCSGLGNPGNYYCARNMQ</sequence>
<dbReference type="GO" id="GO:0016020">
    <property type="term" value="C:membrane"/>
    <property type="evidence" value="ECO:0007669"/>
    <property type="project" value="UniProtKB-SubCell"/>
</dbReference>
<keyword evidence="4 6" id="KW-1133">Transmembrane helix</keyword>
<reference evidence="7 8" key="1">
    <citation type="journal article" date="2016" name="Nat. Commun.">
        <title>Thousands of microbial genomes shed light on interconnected biogeochemical processes in an aquifer system.</title>
        <authorList>
            <person name="Anantharaman K."/>
            <person name="Brown C.T."/>
            <person name="Hug L.A."/>
            <person name="Sharon I."/>
            <person name="Castelle C.J."/>
            <person name="Probst A.J."/>
            <person name="Thomas B.C."/>
            <person name="Singh A."/>
            <person name="Wilkins M.J."/>
            <person name="Karaoz U."/>
            <person name="Brodie E.L."/>
            <person name="Williams K.H."/>
            <person name="Hubbard S.S."/>
            <person name="Banfield J.F."/>
        </authorList>
    </citation>
    <scope>NUCLEOTIDE SEQUENCE [LARGE SCALE GENOMIC DNA]</scope>
</reference>
<proteinExistence type="predicted"/>
<evidence type="ECO:0000256" key="1">
    <source>
        <dbReference type="ARBA" id="ARBA00004167"/>
    </source>
</evidence>
<evidence type="ECO:0000313" key="7">
    <source>
        <dbReference type="EMBL" id="OGG01843.1"/>
    </source>
</evidence>
<dbReference type="STRING" id="1798374.A2Z33_01160"/>
<keyword evidence="5 6" id="KW-0472">Membrane</keyword>
<dbReference type="PANTHER" id="PTHR30093">
    <property type="entry name" value="GENERAL SECRETION PATHWAY PROTEIN G"/>
    <property type="match status" value="1"/>
</dbReference>
<dbReference type="AlphaFoldDB" id="A0A1F5YP69"/>
<dbReference type="EMBL" id="MFJD01000009">
    <property type="protein sequence ID" value="OGG01843.1"/>
    <property type="molecule type" value="Genomic_DNA"/>
</dbReference>
<organism evidence="7 8">
    <name type="scientific">Candidatus Gottesmanbacteria bacterium RBG_16_52_11</name>
    <dbReference type="NCBI Taxonomy" id="1798374"/>
    <lineage>
        <taxon>Bacteria</taxon>
        <taxon>Candidatus Gottesmaniibacteriota</taxon>
    </lineage>
</organism>
<feature type="transmembrane region" description="Helical" evidence="6">
    <location>
        <begin position="20"/>
        <end position="44"/>
    </location>
</feature>
<dbReference type="InterPro" id="IPR045584">
    <property type="entry name" value="Pilin-like"/>
</dbReference>
<evidence type="ECO:0000313" key="8">
    <source>
        <dbReference type="Proteomes" id="UP000178448"/>
    </source>
</evidence>
<dbReference type="InterPro" id="IPR000983">
    <property type="entry name" value="Bac_GSPG_pilin"/>
</dbReference>
<evidence type="ECO:0000256" key="2">
    <source>
        <dbReference type="ARBA" id="ARBA00022481"/>
    </source>
</evidence>
<dbReference type="Pfam" id="PF07963">
    <property type="entry name" value="N_methyl"/>
    <property type="match status" value="1"/>
</dbReference>
<keyword evidence="2" id="KW-0488">Methylation</keyword>
<dbReference type="GO" id="GO:0015627">
    <property type="term" value="C:type II protein secretion system complex"/>
    <property type="evidence" value="ECO:0007669"/>
    <property type="project" value="InterPro"/>
</dbReference>
<gene>
    <name evidence="7" type="ORF">A2Z33_01160</name>
</gene>
<dbReference type="NCBIfam" id="TIGR02532">
    <property type="entry name" value="IV_pilin_GFxxxE"/>
    <property type="match status" value="1"/>
</dbReference>
<evidence type="ECO:0008006" key="9">
    <source>
        <dbReference type="Google" id="ProtNLM"/>
    </source>
</evidence>
<protein>
    <recommendedName>
        <fullName evidence="9">Type II secretion system protein GspG C-terminal domain-containing protein</fullName>
    </recommendedName>
</protein>
<name>A0A1F5YP69_9BACT</name>
<evidence type="ECO:0000256" key="3">
    <source>
        <dbReference type="ARBA" id="ARBA00022692"/>
    </source>
</evidence>
<dbReference type="PANTHER" id="PTHR30093:SF44">
    <property type="entry name" value="TYPE II SECRETION SYSTEM CORE PROTEIN G"/>
    <property type="match status" value="1"/>
</dbReference>
<dbReference type="PRINTS" id="PR00813">
    <property type="entry name" value="BCTERIALGSPG"/>
</dbReference>
<dbReference type="Proteomes" id="UP000178448">
    <property type="component" value="Unassembled WGS sequence"/>
</dbReference>
<dbReference type="SUPFAM" id="SSF54523">
    <property type="entry name" value="Pili subunits"/>
    <property type="match status" value="1"/>
</dbReference>
<comment type="caution">
    <text evidence="7">The sequence shown here is derived from an EMBL/GenBank/DDBJ whole genome shotgun (WGS) entry which is preliminary data.</text>
</comment>
<dbReference type="InterPro" id="IPR012902">
    <property type="entry name" value="N_methyl_site"/>
</dbReference>
<evidence type="ECO:0000256" key="5">
    <source>
        <dbReference type="ARBA" id="ARBA00023136"/>
    </source>
</evidence>
<dbReference type="GO" id="GO:0015628">
    <property type="term" value="P:protein secretion by the type II secretion system"/>
    <property type="evidence" value="ECO:0007669"/>
    <property type="project" value="InterPro"/>
</dbReference>
<evidence type="ECO:0000256" key="4">
    <source>
        <dbReference type="ARBA" id="ARBA00022989"/>
    </source>
</evidence>
<dbReference type="PROSITE" id="PS00409">
    <property type="entry name" value="PROKAR_NTER_METHYL"/>
    <property type="match status" value="1"/>
</dbReference>
<evidence type="ECO:0000256" key="6">
    <source>
        <dbReference type="SAM" id="Phobius"/>
    </source>
</evidence>